<dbReference type="EMBL" id="CM034412">
    <property type="protein sequence ID" value="KAJ0170878.1"/>
    <property type="molecule type" value="Genomic_DNA"/>
</dbReference>
<dbReference type="Proteomes" id="UP000824533">
    <property type="component" value="Linkage Group LG26"/>
</dbReference>
<organism evidence="1 2">
    <name type="scientific">Dendrolimus kikuchii</name>
    <dbReference type="NCBI Taxonomy" id="765133"/>
    <lineage>
        <taxon>Eukaryota</taxon>
        <taxon>Metazoa</taxon>
        <taxon>Ecdysozoa</taxon>
        <taxon>Arthropoda</taxon>
        <taxon>Hexapoda</taxon>
        <taxon>Insecta</taxon>
        <taxon>Pterygota</taxon>
        <taxon>Neoptera</taxon>
        <taxon>Endopterygota</taxon>
        <taxon>Lepidoptera</taxon>
        <taxon>Glossata</taxon>
        <taxon>Ditrysia</taxon>
        <taxon>Bombycoidea</taxon>
        <taxon>Lasiocampidae</taxon>
        <taxon>Dendrolimus</taxon>
    </lineage>
</organism>
<evidence type="ECO:0000313" key="2">
    <source>
        <dbReference type="Proteomes" id="UP000824533"/>
    </source>
</evidence>
<evidence type="ECO:0000313" key="1">
    <source>
        <dbReference type="EMBL" id="KAJ0170878.1"/>
    </source>
</evidence>
<reference evidence="1 2" key="1">
    <citation type="journal article" date="2021" name="Front. Genet.">
        <title>Chromosome-Level Genome Assembly Reveals Significant Gene Expansion in the Toll and IMD Signaling Pathways of Dendrolimus kikuchii.</title>
        <authorList>
            <person name="Zhou J."/>
            <person name="Wu P."/>
            <person name="Xiong Z."/>
            <person name="Liu N."/>
            <person name="Zhao N."/>
            <person name="Ji M."/>
            <person name="Qiu Y."/>
            <person name="Yang B."/>
        </authorList>
    </citation>
    <scope>NUCLEOTIDE SEQUENCE [LARGE SCALE GENOMIC DNA]</scope>
    <source>
        <strain evidence="1">Ann1</strain>
    </source>
</reference>
<comment type="caution">
    <text evidence="1">The sequence shown here is derived from an EMBL/GenBank/DDBJ whole genome shotgun (WGS) entry which is preliminary data.</text>
</comment>
<accession>A0ACC1CH83</accession>
<name>A0ACC1CH83_9NEOP</name>
<gene>
    <name evidence="1" type="ORF">K1T71_013650</name>
</gene>
<proteinExistence type="predicted"/>
<sequence length="253" mass="28231">MKPLFLLLICLFAVVQCVPMSTESMTRSLAENLVDCHNSDFFTCLKEKALKVAERLRTVRKLNIFDGVTIINNEPRQARSLEPLPAESEARGLAVNQRLWDSTSAIIQSTDLEISYSPDDDDDEEESKSLDNEVDEGRNKKKKAIKKKLKILIPLLILAKVKAAAITVLAVVVMAASLFKLATIAKIAFLVKIIGIIKALLAKKHAQQESWEVPHGWDVPHVEHPHVEPAHGWDGGWSRRTEANSLAYSAYNQ</sequence>
<protein>
    <submittedName>
        <fullName evidence="1">Uncharacterized protein</fullName>
    </submittedName>
</protein>
<keyword evidence="2" id="KW-1185">Reference proteome</keyword>